<keyword evidence="5" id="KW-1185">Reference proteome</keyword>
<sequence length="226" mass="25125">MSYIHDALKASSEQRKAAQVENGAATAVPTSAAKPAKTGWSLGRILLILLLGLLLYWFWRFPDQQSAVAPVVTDEPEAVTLKPQTPEAEEPDLSGVKIAIRKEPARLPTPARPEVAESRSVAPPASVEPPGAPEPVETVQQEAVEQDPYAGLPYLRQLPVEQQRELQGIRFNVHIYSDEPRSRLVKFEDRVLREGDFVRPGVRIVEIIPRAVVLQYRDTRFKVPAL</sequence>
<dbReference type="Proteomes" id="UP001499915">
    <property type="component" value="Unassembled WGS sequence"/>
</dbReference>
<keyword evidence="2" id="KW-0472">Membrane</keyword>
<dbReference type="RefSeq" id="WP_343805092.1">
    <property type="nucleotide sequence ID" value="NZ_BAAAET010000002.1"/>
</dbReference>
<proteinExistence type="predicted"/>
<keyword evidence="2" id="KW-0812">Transmembrane</keyword>
<dbReference type="EMBL" id="BAAAET010000002">
    <property type="protein sequence ID" value="GAA0691633.1"/>
    <property type="molecule type" value="Genomic_DNA"/>
</dbReference>
<feature type="transmembrane region" description="Helical" evidence="2">
    <location>
        <begin position="41"/>
        <end position="59"/>
    </location>
</feature>
<reference evidence="4 5" key="1">
    <citation type="journal article" date="2019" name="Int. J. Syst. Evol. Microbiol.">
        <title>The Global Catalogue of Microorganisms (GCM) 10K type strain sequencing project: providing services to taxonomists for standard genome sequencing and annotation.</title>
        <authorList>
            <consortium name="The Broad Institute Genomics Platform"/>
            <consortium name="The Broad Institute Genome Sequencing Center for Infectious Disease"/>
            <person name="Wu L."/>
            <person name="Ma J."/>
        </authorList>
    </citation>
    <scope>NUCLEOTIDE SEQUENCE [LARGE SCALE GENOMIC DNA]</scope>
    <source>
        <strain evidence="4 5">JCM 15134</strain>
    </source>
</reference>
<dbReference type="InterPro" id="IPR032389">
    <property type="entry name" value="GspB_C"/>
</dbReference>
<evidence type="ECO:0000313" key="5">
    <source>
        <dbReference type="Proteomes" id="UP001499915"/>
    </source>
</evidence>
<organism evidence="4 5">
    <name type="scientific">Marinobacterium maritimum</name>
    <dbReference type="NCBI Taxonomy" id="500162"/>
    <lineage>
        <taxon>Bacteria</taxon>
        <taxon>Pseudomonadati</taxon>
        <taxon>Pseudomonadota</taxon>
        <taxon>Gammaproteobacteria</taxon>
        <taxon>Oceanospirillales</taxon>
        <taxon>Oceanospirillaceae</taxon>
        <taxon>Marinobacterium</taxon>
    </lineage>
</organism>
<keyword evidence="2" id="KW-1133">Transmembrane helix</keyword>
<evidence type="ECO:0000259" key="3">
    <source>
        <dbReference type="Pfam" id="PF16537"/>
    </source>
</evidence>
<evidence type="ECO:0000256" key="2">
    <source>
        <dbReference type="SAM" id="Phobius"/>
    </source>
</evidence>
<comment type="caution">
    <text evidence="4">The sequence shown here is derived from an EMBL/GenBank/DDBJ whole genome shotgun (WGS) entry which is preliminary data.</text>
</comment>
<feature type="region of interest" description="Disordered" evidence="1">
    <location>
        <begin position="107"/>
        <end position="138"/>
    </location>
</feature>
<dbReference type="Pfam" id="PF16537">
    <property type="entry name" value="T2SSB"/>
    <property type="match status" value="1"/>
</dbReference>
<protein>
    <recommendedName>
        <fullName evidence="3">Type II secretion system protein GspB C-terminal domain-containing protein</fullName>
    </recommendedName>
</protein>
<feature type="domain" description="Type II secretion system protein GspB C-terminal" evidence="3">
    <location>
        <begin position="169"/>
        <end position="225"/>
    </location>
</feature>
<accession>A0ABN1I660</accession>
<gene>
    <name evidence="4" type="ORF">GCM10009104_18200</name>
</gene>
<evidence type="ECO:0000313" key="4">
    <source>
        <dbReference type="EMBL" id="GAA0691633.1"/>
    </source>
</evidence>
<name>A0ABN1I660_9GAMM</name>
<evidence type="ECO:0000256" key="1">
    <source>
        <dbReference type="SAM" id="MobiDB-lite"/>
    </source>
</evidence>